<gene>
    <name evidence="1" type="ORF">AVEN_254063_1</name>
</gene>
<reference evidence="1 2" key="1">
    <citation type="journal article" date="2019" name="Sci. Rep.">
        <title>Orb-weaving spider Araneus ventricosus genome elucidates the spidroin gene catalogue.</title>
        <authorList>
            <person name="Kono N."/>
            <person name="Nakamura H."/>
            <person name="Ohtoshi R."/>
            <person name="Moran D.A.P."/>
            <person name="Shinohara A."/>
            <person name="Yoshida Y."/>
            <person name="Fujiwara M."/>
            <person name="Mori M."/>
            <person name="Tomita M."/>
            <person name="Arakawa K."/>
        </authorList>
    </citation>
    <scope>NUCLEOTIDE SEQUENCE [LARGE SCALE GENOMIC DNA]</scope>
</reference>
<evidence type="ECO:0000313" key="1">
    <source>
        <dbReference type="EMBL" id="GBL97006.1"/>
    </source>
</evidence>
<evidence type="ECO:0000313" key="2">
    <source>
        <dbReference type="Proteomes" id="UP000499080"/>
    </source>
</evidence>
<comment type="caution">
    <text evidence="1">The sequence shown here is derived from an EMBL/GenBank/DDBJ whole genome shotgun (WGS) entry which is preliminary data.</text>
</comment>
<keyword evidence="2" id="KW-1185">Reference proteome</keyword>
<sequence>MPSEDKFQYFIQAISPGSPAVGLIESFPPTAQTYPKAIQLLKKRFAGTIVFHFTVIKLTIKGIRLSLKETVFLAETVTRVGVEILSIEETK</sequence>
<accession>A0A4Y2C086</accession>
<organism evidence="1 2">
    <name type="scientific">Araneus ventricosus</name>
    <name type="common">Orbweaver spider</name>
    <name type="synonym">Epeira ventricosa</name>
    <dbReference type="NCBI Taxonomy" id="182803"/>
    <lineage>
        <taxon>Eukaryota</taxon>
        <taxon>Metazoa</taxon>
        <taxon>Ecdysozoa</taxon>
        <taxon>Arthropoda</taxon>
        <taxon>Chelicerata</taxon>
        <taxon>Arachnida</taxon>
        <taxon>Araneae</taxon>
        <taxon>Araneomorphae</taxon>
        <taxon>Entelegynae</taxon>
        <taxon>Araneoidea</taxon>
        <taxon>Araneidae</taxon>
        <taxon>Araneus</taxon>
    </lineage>
</organism>
<protein>
    <submittedName>
        <fullName evidence="1">Uncharacterized protein</fullName>
    </submittedName>
</protein>
<dbReference type="EMBL" id="BGPR01000126">
    <property type="protein sequence ID" value="GBL97006.1"/>
    <property type="molecule type" value="Genomic_DNA"/>
</dbReference>
<dbReference type="OrthoDB" id="6425431at2759"/>
<name>A0A4Y2C086_ARAVE</name>
<dbReference type="AlphaFoldDB" id="A0A4Y2C086"/>
<proteinExistence type="predicted"/>
<dbReference type="Proteomes" id="UP000499080">
    <property type="component" value="Unassembled WGS sequence"/>
</dbReference>